<dbReference type="NCBIfam" id="TIGR00369">
    <property type="entry name" value="unchar_dom_1"/>
    <property type="match status" value="1"/>
</dbReference>
<dbReference type="Proteomes" id="UP001441944">
    <property type="component" value="Unassembled WGS sequence"/>
</dbReference>
<dbReference type="Pfam" id="PF03061">
    <property type="entry name" value="4HBT"/>
    <property type="match status" value="1"/>
</dbReference>
<reference evidence="4 5" key="1">
    <citation type="submission" date="2024-04" db="EMBL/GenBank/DDBJ databases">
        <title>Draft genome sequence of Pseudophaeobacter arcticus NBRC 116598.</title>
        <authorList>
            <person name="Miyakawa T."/>
            <person name="Kusuya Y."/>
            <person name="Miura T."/>
        </authorList>
    </citation>
    <scope>NUCLEOTIDE SEQUENCE [LARGE SCALE GENOMIC DNA]</scope>
    <source>
        <strain evidence="4 5">SU-CL00105</strain>
    </source>
</reference>
<organism evidence="4 5">
    <name type="scientific">Pseudophaeobacter arcticus</name>
    <dbReference type="NCBI Taxonomy" id="385492"/>
    <lineage>
        <taxon>Bacteria</taxon>
        <taxon>Pseudomonadati</taxon>
        <taxon>Pseudomonadota</taxon>
        <taxon>Alphaproteobacteria</taxon>
        <taxon>Rhodobacterales</taxon>
        <taxon>Paracoccaceae</taxon>
        <taxon>Pseudophaeobacter</taxon>
    </lineage>
</organism>
<proteinExistence type="inferred from homology"/>
<dbReference type="SUPFAM" id="SSF54637">
    <property type="entry name" value="Thioesterase/thiol ester dehydrase-isomerase"/>
    <property type="match status" value="1"/>
</dbReference>
<dbReference type="PANTHER" id="PTHR21660:SF1">
    <property type="entry name" value="ACYL-COENZYME A THIOESTERASE 13"/>
    <property type="match status" value="1"/>
</dbReference>
<comment type="caution">
    <text evidence="4">The sequence shown here is derived from an EMBL/GenBank/DDBJ whole genome shotgun (WGS) entry which is preliminary data.</text>
</comment>
<keyword evidence="2" id="KW-0378">Hydrolase</keyword>
<feature type="domain" description="Thioesterase" evidence="3">
    <location>
        <begin position="53"/>
        <end position="128"/>
    </location>
</feature>
<protein>
    <submittedName>
        <fullName evidence="4">PaaI family thioesterase</fullName>
    </submittedName>
</protein>
<dbReference type="InterPro" id="IPR006683">
    <property type="entry name" value="Thioestr_dom"/>
</dbReference>
<dbReference type="Gene3D" id="3.10.129.10">
    <property type="entry name" value="Hotdog Thioesterase"/>
    <property type="match status" value="1"/>
</dbReference>
<dbReference type="InterPro" id="IPR003736">
    <property type="entry name" value="PAAI_dom"/>
</dbReference>
<comment type="similarity">
    <text evidence="1">Belongs to the thioesterase PaaI family.</text>
</comment>
<evidence type="ECO:0000256" key="1">
    <source>
        <dbReference type="ARBA" id="ARBA00008324"/>
    </source>
</evidence>
<accession>A0ABQ0AL39</accession>
<evidence type="ECO:0000259" key="3">
    <source>
        <dbReference type="Pfam" id="PF03061"/>
    </source>
</evidence>
<keyword evidence="5" id="KW-1185">Reference proteome</keyword>
<dbReference type="InterPro" id="IPR039298">
    <property type="entry name" value="ACOT13"/>
</dbReference>
<dbReference type="CDD" id="cd03443">
    <property type="entry name" value="PaaI_thioesterase"/>
    <property type="match status" value="1"/>
</dbReference>
<gene>
    <name evidence="4" type="ORF">NBRC116598_20340</name>
</gene>
<dbReference type="RefSeq" id="WP_353399600.1">
    <property type="nucleotide sequence ID" value="NZ_BAABWU010000007.1"/>
</dbReference>
<dbReference type="PANTHER" id="PTHR21660">
    <property type="entry name" value="THIOESTERASE SUPERFAMILY MEMBER-RELATED"/>
    <property type="match status" value="1"/>
</dbReference>
<evidence type="ECO:0000313" key="4">
    <source>
        <dbReference type="EMBL" id="GAA6196590.1"/>
    </source>
</evidence>
<sequence length="140" mass="14733">MNSTPAMSVKDAQALLDENFAEWVRALDLTVTAFSPVAAVLHMPLAPHLARVGGIVSGQALAALADTAMVLAAIAHAGEMRMFATTDLHTQFLRPGVGTAILCRAEVVRAGKALVFARAEMHEETSGKLISTATATFYTP</sequence>
<evidence type="ECO:0000256" key="2">
    <source>
        <dbReference type="ARBA" id="ARBA00022801"/>
    </source>
</evidence>
<name>A0ABQ0AL39_9RHOB</name>
<evidence type="ECO:0000313" key="5">
    <source>
        <dbReference type="Proteomes" id="UP001441944"/>
    </source>
</evidence>
<dbReference type="EMBL" id="BAABWU010000007">
    <property type="protein sequence ID" value="GAA6196590.1"/>
    <property type="molecule type" value="Genomic_DNA"/>
</dbReference>
<dbReference type="InterPro" id="IPR029069">
    <property type="entry name" value="HotDog_dom_sf"/>
</dbReference>